<feature type="domain" description="PurE" evidence="6">
    <location>
        <begin position="1"/>
        <end position="145"/>
    </location>
</feature>
<comment type="pathway">
    <text evidence="1 4">Purine metabolism; IMP biosynthesis via de novo pathway; 5-amino-1-(5-phospho-D-ribosyl)imidazole-4-carboxylate from 5-amino-1-(5-phospho-D-ribosyl)imidazole (carboxylase route): step 1/1.</text>
</comment>
<dbReference type="STRING" id="589924.Ferp_0320"/>
<keyword evidence="2 4" id="KW-0658">Purine biosynthesis</keyword>
<gene>
    <name evidence="4" type="primary">purE</name>
    <name evidence="7" type="ordered locus">Ferp_0320</name>
</gene>
<dbReference type="GO" id="GO:0004638">
    <property type="term" value="F:phosphoribosylaminoimidazole carboxylase activity"/>
    <property type="evidence" value="ECO:0007669"/>
    <property type="project" value="UniProtKB-UniRule"/>
</dbReference>
<dbReference type="SMART" id="SM01001">
    <property type="entry name" value="AIRC"/>
    <property type="match status" value="1"/>
</dbReference>
<feature type="binding site" evidence="4 5">
    <location>
        <position position="12"/>
    </location>
    <ligand>
        <name>substrate</name>
    </ligand>
</feature>
<keyword evidence="3 4" id="KW-0456">Lyase</keyword>
<proteinExistence type="inferred from homology"/>
<feature type="binding site" evidence="4">
    <location>
        <position position="64"/>
    </location>
    <ligand>
        <name>substrate</name>
    </ligand>
</feature>
<dbReference type="KEGG" id="fpl:Ferp_0320"/>
<comment type="similarity">
    <text evidence="4">Belongs to the AIR carboxylase family. Class II subfamily.</text>
</comment>
<evidence type="ECO:0000313" key="7">
    <source>
        <dbReference type="EMBL" id="ADC64500.1"/>
    </source>
</evidence>
<evidence type="ECO:0000256" key="2">
    <source>
        <dbReference type="ARBA" id="ARBA00022755"/>
    </source>
</evidence>
<dbReference type="PANTHER" id="PTHR23046:SF2">
    <property type="entry name" value="PHOSPHORIBOSYLAMINOIMIDAZOLE CARBOXYLASE"/>
    <property type="match status" value="1"/>
</dbReference>
<comment type="function">
    <text evidence="4">Catalyzes the reversible conversion of 5-aminoimidazole ribonucleotide (AIR) and CO(2) to 4-carboxy-5-aminoimidazole ribonucleotide (CAIR).</text>
</comment>
<dbReference type="SUPFAM" id="SSF52255">
    <property type="entry name" value="N5-CAIR mutase (phosphoribosylaminoimidazole carboxylase, PurE)"/>
    <property type="match status" value="1"/>
</dbReference>
<feature type="binding site" evidence="4 5">
    <location>
        <position position="9"/>
    </location>
    <ligand>
        <name>substrate</name>
    </ligand>
</feature>
<reference evidence="8" key="1">
    <citation type="submission" date="2010-02" db="EMBL/GenBank/DDBJ databases">
        <title>Complete sequence of Ferroglobus placidus DSM 10642.</title>
        <authorList>
            <consortium name="US DOE Joint Genome Institute"/>
            <person name="Lucas S."/>
            <person name="Copeland A."/>
            <person name="Lapidus A."/>
            <person name="Cheng J.-F."/>
            <person name="Bruce D."/>
            <person name="Goodwin L."/>
            <person name="Pitluck S."/>
            <person name="Saunders E."/>
            <person name="Brettin T."/>
            <person name="Detter J.C."/>
            <person name="Han C."/>
            <person name="Tapia R."/>
            <person name="Larimer F."/>
            <person name="Land M."/>
            <person name="Hauser L."/>
            <person name="Kyrpides N."/>
            <person name="Ivanova N."/>
            <person name="Holmes D."/>
            <person name="Lovley D."/>
            <person name="Kyrpides N."/>
            <person name="Anderson I.J."/>
            <person name="Woyke T."/>
        </authorList>
    </citation>
    <scope>NUCLEOTIDE SEQUENCE [LARGE SCALE GENOMIC DNA]</scope>
    <source>
        <strain evidence="8">DSM 10642 / AEDII12DO</strain>
    </source>
</reference>
<dbReference type="Proteomes" id="UP000002613">
    <property type="component" value="Chromosome"/>
</dbReference>
<dbReference type="HOGENOM" id="CLU_094982_2_0_2"/>
<dbReference type="EC" id="4.1.1.21" evidence="4"/>
<dbReference type="InterPro" id="IPR033626">
    <property type="entry name" value="PurE_classII"/>
</dbReference>
<dbReference type="OrthoDB" id="9473at2157"/>
<dbReference type="HAMAP" id="MF_02045">
    <property type="entry name" value="PurE_classII"/>
    <property type="match status" value="1"/>
</dbReference>
<evidence type="ECO:0000259" key="6">
    <source>
        <dbReference type="SMART" id="SM01001"/>
    </source>
</evidence>
<keyword evidence="8" id="KW-1185">Reference proteome</keyword>
<protein>
    <recommendedName>
        <fullName evidence="4">Phosphoribosylaminoimidazole carboxylase</fullName>
        <ecNumber evidence="4">4.1.1.21</ecNumber>
    </recommendedName>
    <alternativeName>
        <fullName evidence="4">AIR carboxylase</fullName>
        <shortName evidence="4">AIRC</shortName>
    </alternativeName>
</protein>
<evidence type="ECO:0000256" key="4">
    <source>
        <dbReference type="HAMAP-Rule" id="MF_02045"/>
    </source>
</evidence>
<reference evidence="7 8" key="2">
    <citation type="journal article" date="2011" name="Stand. Genomic Sci.">
        <title>Complete genome sequence of Ferroglobus placidus AEDII12DO.</title>
        <authorList>
            <person name="Anderson I."/>
            <person name="Risso C."/>
            <person name="Holmes D."/>
            <person name="Lucas S."/>
            <person name="Copeland A."/>
            <person name="Lapidus A."/>
            <person name="Cheng J.F."/>
            <person name="Bruce D."/>
            <person name="Goodwin L."/>
            <person name="Pitluck S."/>
            <person name="Saunders E."/>
            <person name="Brettin T."/>
            <person name="Detter J.C."/>
            <person name="Han C."/>
            <person name="Tapia R."/>
            <person name="Larimer F."/>
            <person name="Land M."/>
            <person name="Hauser L."/>
            <person name="Woyke T."/>
            <person name="Lovley D."/>
            <person name="Kyrpides N."/>
            <person name="Ivanova N."/>
        </authorList>
    </citation>
    <scope>NUCLEOTIDE SEQUENCE [LARGE SCALE GENOMIC DNA]</scope>
    <source>
        <strain evidence="8">DSM 10642 / AEDII12DO</strain>
    </source>
</reference>
<evidence type="ECO:0000256" key="1">
    <source>
        <dbReference type="ARBA" id="ARBA00004747"/>
    </source>
</evidence>
<feature type="binding site" evidence="4">
    <location>
        <position position="37"/>
    </location>
    <ligand>
        <name>substrate</name>
    </ligand>
</feature>
<dbReference type="AlphaFoldDB" id="D3S2H0"/>
<evidence type="ECO:0000256" key="3">
    <source>
        <dbReference type="ARBA" id="ARBA00023239"/>
    </source>
</evidence>
<dbReference type="Gene3D" id="3.40.50.1970">
    <property type="match status" value="1"/>
</dbReference>
<name>D3S2H0_FERPA</name>
<dbReference type="GeneID" id="8777818"/>
<dbReference type="PaxDb" id="589924-Ferp_0320"/>
<comment type="catalytic activity">
    <reaction evidence="4">
        <text>5-amino-1-(5-phospho-D-ribosyl)imidazole-4-carboxylate + H(+) = 5-amino-1-(5-phospho-beta-D-ribosyl)imidazole + CO2</text>
        <dbReference type="Rhea" id="RHEA:10792"/>
        <dbReference type="ChEBI" id="CHEBI:15378"/>
        <dbReference type="ChEBI" id="CHEBI:16526"/>
        <dbReference type="ChEBI" id="CHEBI:77657"/>
        <dbReference type="ChEBI" id="CHEBI:137981"/>
        <dbReference type="EC" id="4.1.1.21"/>
    </reaction>
</comment>
<dbReference type="PIRSF" id="PIRSF001338">
    <property type="entry name" value="AIR_carboxylase"/>
    <property type="match status" value="1"/>
</dbReference>
<dbReference type="UniPathway" id="UPA00074">
    <property type="reaction ID" value="UER00130"/>
</dbReference>
<dbReference type="PANTHER" id="PTHR23046">
    <property type="entry name" value="PHOSPHORIBOSYLAMINOIMIDAZOLE CARBOXYLASE CATALYTIC SUBUNIT"/>
    <property type="match status" value="1"/>
</dbReference>
<dbReference type="Pfam" id="PF00731">
    <property type="entry name" value="AIRC"/>
    <property type="match status" value="1"/>
</dbReference>
<dbReference type="EMBL" id="CP001899">
    <property type="protein sequence ID" value="ADC64500.1"/>
    <property type="molecule type" value="Genomic_DNA"/>
</dbReference>
<sequence length="157" mass="17237">MKVVIILGSKSDLEIGEKIRSKLKENFGIDSEIRIASAHKTPEKVLEIIKSYEKAVFVTVAGRSNALSGFVDANTLNPVIASPPISDKFAGMDILSSINMPSGVAPMLVLYEENAALAVAKIVALFDDNVRRKVEEYQRKKKEEIEKADEVVRYGNG</sequence>
<evidence type="ECO:0000256" key="5">
    <source>
        <dbReference type="PIRSR" id="PIRSR001338-1"/>
    </source>
</evidence>
<organism evidence="7 8">
    <name type="scientific">Ferroglobus placidus (strain DSM 10642 / AEDII12DO)</name>
    <dbReference type="NCBI Taxonomy" id="589924"/>
    <lineage>
        <taxon>Archaea</taxon>
        <taxon>Methanobacteriati</taxon>
        <taxon>Methanobacteriota</taxon>
        <taxon>Archaeoglobi</taxon>
        <taxon>Archaeoglobales</taxon>
        <taxon>Archaeoglobaceae</taxon>
        <taxon>Ferroglobus</taxon>
    </lineage>
</organism>
<accession>D3S2H0</accession>
<dbReference type="RefSeq" id="WP_012964847.1">
    <property type="nucleotide sequence ID" value="NC_013849.1"/>
</dbReference>
<dbReference type="eggNOG" id="arCOG02464">
    <property type="taxonomic scope" value="Archaea"/>
</dbReference>
<dbReference type="GO" id="GO:0006189">
    <property type="term" value="P:'de novo' IMP biosynthetic process"/>
    <property type="evidence" value="ECO:0007669"/>
    <property type="project" value="UniProtKB-UniRule"/>
</dbReference>
<dbReference type="InterPro" id="IPR024694">
    <property type="entry name" value="PurE_prokaryotes"/>
</dbReference>
<feature type="binding site" evidence="4">
    <location>
        <position position="62"/>
    </location>
    <ligand>
        <name>substrate</name>
    </ligand>
</feature>
<evidence type="ECO:0000313" key="8">
    <source>
        <dbReference type="Proteomes" id="UP000002613"/>
    </source>
</evidence>
<feature type="binding site" evidence="4 5">
    <location>
        <position position="40"/>
    </location>
    <ligand>
        <name>substrate</name>
    </ligand>
</feature>
<dbReference type="InterPro" id="IPR000031">
    <property type="entry name" value="PurE_dom"/>
</dbReference>